<protein>
    <submittedName>
        <fullName evidence="2">Uncharacterized protein</fullName>
    </submittedName>
</protein>
<feature type="region of interest" description="Disordered" evidence="1">
    <location>
        <begin position="72"/>
        <end position="100"/>
    </location>
</feature>
<comment type="caution">
    <text evidence="2">The sequence shown here is derived from an EMBL/GenBank/DDBJ whole genome shotgun (WGS) entry which is preliminary data.</text>
</comment>
<gene>
    <name evidence="2" type="ORF">ACS04_30040</name>
</gene>
<reference evidence="2 3" key="1">
    <citation type="submission" date="2015-06" db="EMBL/GenBank/DDBJ databases">
        <title>Recapitulation of the evolution of biosynthetic gene clusters reveals hidden chemical diversity on bacterial genomes.</title>
        <authorList>
            <person name="Cruz-Morales P."/>
            <person name="Martinez-Guerrero C."/>
            <person name="Morales-Escalante M.A."/>
            <person name="Yanez-Guerra L.A."/>
            <person name="Kopp J.F."/>
            <person name="Feldmann J."/>
            <person name="Ramos-Aboites H.E."/>
            <person name="Barona-Gomez F."/>
        </authorList>
    </citation>
    <scope>NUCLEOTIDE SEQUENCE [LARGE SCALE GENOMIC DNA]</scope>
    <source>
        <strain evidence="2 3">ATCC 31245</strain>
    </source>
</reference>
<dbReference type="AlphaFoldDB" id="A0A0J6XI16"/>
<evidence type="ECO:0000256" key="1">
    <source>
        <dbReference type="SAM" id="MobiDB-lite"/>
    </source>
</evidence>
<keyword evidence="3" id="KW-1185">Reference proteome</keyword>
<organism evidence="2 3">
    <name type="scientific">Streptomyces roseus</name>
    <dbReference type="NCBI Taxonomy" id="66430"/>
    <lineage>
        <taxon>Bacteria</taxon>
        <taxon>Bacillati</taxon>
        <taxon>Actinomycetota</taxon>
        <taxon>Actinomycetes</taxon>
        <taxon>Kitasatosporales</taxon>
        <taxon>Streptomycetaceae</taxon>
        <taxon>Streptomyces</taxon>
    </lineage>
</organism>
<dbReference type="Proteomes" id="UP000035932">
    <property type="component" value="Unassembled WGS sequence"/>
</dbReference>
<feature type="non-terminal residue" evidence="2">
    <location>
        <position position="100"/>
    </location>
</feature>
<proteinExistence type="predicted"/>
<evidence type="ECO:0000313" key="3">
    <source>
        <dbReference type="Proteomes" id="UP000035932"/>
    </source>
</evidence>
<sequence>MGVRDLLGVVEQRGRNRYCGRREGGLWRYVIRGGFGWRQFGSRFRVPLDSQVRNGFDVGLINRLRRRCGSVGEEGAAEEGECGPARDEDAQPGRNVVQVE</sequence>
<accession>A0A0J6XI16</accession>
<evidence type="ECO:0000313" key="2">
    <source>
        <dbReference type="EMBL" id="KMO94273.1"/>
    </source>
</evidence>
<dbReference type="EMBL" id="LFML01000135">
    <property type="protein sequence ID" value="KMO94273.1"/>
    <property type="molecule type" value="Genomic_DNA"/>
</dbReference>
<name>A0A0J6XI16_9ACTN</name>